<dbReference type="Proteomes" id="UP000472271">
    <property type="component" value="Chromosome 5"/>
</dbReference>
<evidence type="ECO:0000256" key="9">
    <source>
        <dbReference type="ARBA" id="ARBA00022989"/>
    </source>
</evidence>
<dbReference type="InterPro" id="IPR005828">
    <property type="entry name" value="MFS_sugar_transport-like"/>
</dbReference>
<evidence type="ECO:0000256" key="4">
    <source>
        <dbReference type="ARBA" id="ARBA00007004"/>
    </source>
</evidence>
<keyword evidence="7" id="KW-0762">Sugar transport</keyword>
<feature type="transmembrane region" description="Helical" evidence="14">
    <location>
        <begin position="134"/>
        <end position="157"/>
    </location>
</feature>
<dbReference type="PROSITE" id="PS00216">
    <property type="entry name" value="SUGAR_TRANSPORT_1"/>
    <property type="match status" value="1"/>
</dbReference>
<evidence type="ECO:0000313" key="16">
    <source>
        <dbReference type="Ensembl" id="ENSSORP00005023590.1"/>
    </source>
</evidence>
<keyword evidence="10 14" id="KW-0472">Membrane</keyword>
<dbReference type="FunCoup" id="A0A673A268">
    <property type="interactions" value="1"/>
</dbReference>
<dbReference type="Gene3D" id="1.20.1250.20">
    <property type="entry name" value="MFS general substrate transporter like domains"/>
    <property type="match status" value="3"/>
</dbReference>
<dbReference type="OrthoDB" id="4142200at2759"/>
<keyword evidence="17" id="KW-1185">Reference proteome</keyword>
<evidence type="ECO:0000256" key="3">
    <source>
        <dbReference type="ARBA" id="ARBA00004556"/>
    </source>
</evidence>
<keyword evidence="9 14" id="KW-1133">Transmembrane helix</keyword>
<dbReference type="PROSITE" id="PS50850">
    <property type="entry name" value="MFS"/>
    <property type="match status" value="1"/>
</dbReference>
<feature type="transmembrane region" description="Helical" evidence="14">
    <location>
        <begin position="264"/>
        <end position="287"/>
    </location>
</feature>
<evidence type="ECO:0000256" key="10">
    <source>
        <dbReference type="ARBA" id="ARBA00023136"/>
    </source>
</evidence>
<comment type="similarity">
    <text evidence="4">Belongs to the major facilitator superfamily. Sugar transporter (TC 2.A.1.1) family. Glucose transporter subfamily.</text>
</comment>
<feature type="transmembrane region" description="Helical" evidence="14">
    <location>
        <begin position="107"/>
        <end position="127"/>
    </location>
</feature>
<proteinExistence type="inferred from homology"/>
<protein>
    <recommendedName>
        <fullName evidence="12">Solute carrier family 2, facilitated glucose transporter member 10</fullName>
    </recommendedName>
    <alternativeName>
        <fullName evidence="13">Glucose transporter type 10</fullName>
    </alternativeName>
</protein>
<feature type="transmembrane region" description="Helical" evidence="14">
    <location>
        <begin position="296"/>
        <end position="315"/>
    </location>
</feature>
<keyword evidence="6" id="KW-0963">Cytoplasm</keyword>
<dbReference type="GO" id="GO:0048471">
    <property type="term" value="C:perinuclear region of cytoplasm"/>
    <property type="evidence" value="ECO:0007669"/>
    <property type="project" value="UniProtKB-SubCell"/>
</dbReference>
<dbReference type="GO" id="GO:0072359">
    <property type="term" value="P:circulatory system development"/>
    <property type="evidence" value="ECO:0007669"/>
    <property type="project" value="TreeGrafter"/>
</dbReference>
<evidence type="ECO:0000256" key="14">
    <source>
        <dbReference type="SAM" id="Phobius"/>
    </source>
</evidence>
<dbReference type="Pfam" id="PF00083">
    <property type="entry name" value="Sugar_tr"/>
    <property type="match status" value="2"/>
</dbReference>
<feature type="transmembrane region" description="Helical" evidence="14">
    <location>
        <begin position="387"/>
        <end position="412"/>
    </location>
</feature>
<evidence type="ECO:0000256" key="5">
    <source>
        <dbReference type="ARBA" id="ARBA00022448"/>
    </source>
</evidence>
<dbReference type="GeneID" id="115419560"/>
<sequence>MNDMGSSDLLLAGIVLALGGLVFGYELGIISGALLQLKAEFRLSCVQQEALVSSLLVGALLASILGGYLIDRHGRRTTILLGNVLVLTGSVVLMLRFYWALVLGRVIVGFAVCVSSMSCCIFVSELVSPDHRGVLVTLYEAGVTVGILGAYAVNYLLSDSEGGWRWMFGLVVVPTLVQLVSICFLPSNTEEPSRDRTRRRLMETQQMDDPDQFSTMYLLQSKDNMRVRTVIGLGLVLYQQFTGQPTVLFYASTIFHSVGYHSDAAALLASVGLGVVKVLATVTSMLFSDRVGRRPLLITGCSVMAVCLMTIGLLSGRSAAGATRPCVSQEAVANATDLPPVGVGPQSAVDLNHVLELRKNTTIHGGLGHDETGLEVDSGVVCTVVNWIILFSMMGVVSAYAIGFGPMTWLLLSEIFPAAVRGRAFAFANGFNWAANLLVTSTFLDVTDAIGLSGLFVLFGLVAVAAAVFFSLTLPETKGKSLEDIDQELRSIRFDHVGRCWAFIRRRRRSSSARYQRVRCDVSASS</sequence>
<keyword evidence="8 14" id="KW-0812">Transmembrane</keyword>
<organism evidence="16 17">
    <name type="scientific">Sphaeramia orbicularis</name>
    <name type="common">orbiculate cardinalfish</name>
    <dbReference type="NCBI Taxonomy" id="375764"/>
    <lineage>
        <taxon>Eukaryota</taxon>
        <taxon>Metazoa</taxon>
        <taxon>Chordata</taxon>
        <taxon>Craniata</taxon>
        <taxon>Vertebrata</taxon>
        <taxon>Euteleostomi</taxon>
        <taxon>Actinopterygii</taxon>
        <taxon>Neopterygii</taxon>
        <taxon>Teleostei</taxon>
        <taxon>Neoteleostei</taxon>
        <taxon>Acanthomorphata</taxon>
        <taxon>Gobiaria</taxon>
        <taxon>Kurtiformes</taxon>
        <taxon>Apogonoidei</taxon>
        <taxon>Apogonidae</taxon>
        <taxon>Apogoninae</taxon>
        <taxon>Sphaeramia</taxon>
    </lineage>
</organism>
<dbReference type="InterPro" id="IPR020846">
    <property type="entry name" value="MFS_dom"/>
</dbReference>
<comment type="function">
    <text evidence="11">Facilitative glucose transporter required for the development of the cardiovascular system.</text>
</comment>
<dbReference type="PANTHER" id="PTHR48023:SF7">
    <property type="entry name" value="SOLUTE CARRIER FAMILY 2, FACILITATED GLUCOSE TRANSPORTER MEMBER 10"/>
    <property type="match status" value="1"/>
</dbReference>
<name>A0A673A268_9TELE</name>
<dbReference type="GO" id="GO:0012505">
    <property type="term" value="C:endomembrane system"/>
    <property type="evidence" value="ECO:0007669"/>
    <property type="project" value="UniProtKB-SubCell"/>
</dbReference>
<evidence type="ECO:0000256" key="7">
    <source>
        <dbReference type="ARBA" id="ARBA00022597"/>
    </source>
</evidence>
<feature type="transmembrane region" description="Helical" evidence="14">
    <location>
        <begin position="424"/>
        <end position="444"/>
    </location>
</feature>
<feature type="domain" description="Major facilitator superfamily (MFS) profile" evidence="15">
    <location>
        <begin position="12"/>
        <end position="478"/>
    </location>
</feature>
<feature type="transmembrane region" description="Helical" evidence="14">
    <location>
        <begin position="163"/>
        <end position="185"/>
    </location>
</feature>
<feature type="transmembrane region" description="Helical" evidence="14">
    <location>
        <begin position="50"/>
        <end position="70"/>
    </location>
</feature>
<keyword evidence="5" id="KW-0813">Transport</keyword>
<dbReference type="Ensembl" id="ENSSORT00005024284.1">
    <property type="protein sequence ID" value="ENSSORP00005023590.1"/>
    <property type="gene ID" value="ENSSORG00005011426.1"/>
</dbReference>
<dbReference type="GO" id="GO:0016020">
    <property type="term" value="C:membrane"/>
    <property type="evidence" value="ECO:0007669"/>
    <property type="project" value="InterPro"/>
</dbReference>
<dbReference type="InterPro" id="IPR036259">
    <property type="entry name" value="MFS_trans_sf"/>
</dbReference>
<comment type="catalytic activity">
    <reaction evidence="1">
        <text>D-glucose(out) = D-glucose(in)</text>
        <dbReference type="Rhea" id="RHEA:60376"/>
        <dbReference type="ChEBI" id="CHEBI:4167"/>
    </reaction>
</comment>
<dbReference type="RefSeq" id="XP_029990288.1">
    <property type="nucleotide sequence ID" value="XM_030134428.1"/>
</dbReference>
<evidence type="ECO:0000256" key="12">
    <source>
        <dbReference type="ARBA" id="ARBA00039240"/>
    </source>
</evidence>
<evidence type="ECO:0000256" key="13">
    <source>
        <dbReference type="ARBA" id="ARBA00042909"/>
    </source>
</evidence>
<dbReference type="CTD" id="81031"/>
<dbReference type="GO" id="GO:1904659">
    <property type="term" value="P:D-glucose transmembrane transport"/>
    <property type="evidence" value="ECO:0007669"/>
    <property type="project" value="TreeGrafter"/>
</dbReference>
<feature type="transmembrane region" description="Helical" evidence="14">
    <location>
        <begin position="450"/>
        <end position="472"/>
    </location>
</feature>
<reference evidence="16" key="1">
    <citation type="submission" date="2019-06" db="EMBL/GenBank/DDBJ databases">
        <authorList>
            <consortium name="Wellcome Sanger Institute Data Sharing"/>
        </authorList>
    </citation>
    <scope>NUCLEOTIDE SEQUENCE [LARGE SCALE GENOMIC DNA]</scope>
</reference>
<dbReference type="PRINTS" id="PR00171">
    <property type="entry name" value="SUGRTRNSPORT"/>
</dbReference>
<evidence type="ECO:0000313" key="17">
    <source>
        <dbReference type="Proteomes" id="UP000472271"/>
    </source>
</evidence>
<accession>A0A673A268</accession>
<evidence type="ECO:0000256" key="2">
    <source>
        <dbReference type="ARBA" id="ARBA00004127"/>
    </source>
</evidence>
<evidence type="ECO:0000256" key="11">
    <source>
        <dbReference type="ARBA" id="ARBA00037777"/>
    </source>
</evidence>
<dbReference type="InParanoid" id="A0A673A268"/>
<feature type="transmembrane region" description="Helical" evidence="14">
    <location>
        <begin position="230"/>
        <end position="252"/>
    </location>
</feature>
<dbReference type="InterPro" id="IPR003663">
    <property type="entry name" value="Sugar/inositol_transpt"/>
</dbReference>
<reference evidence="16" key="2">
    <citation type="submission" date="2025-08" db="UniProtKB">
        <authorList>
            <consortium name="Ensembl"/>
        </authorList>
    </citation>
    <scope>IDENTIFICATION</scope>
</reference>
<dbReference type="InterPro" id="IPR005829">
    <property type="entry name" value="Sugar_transporter_CS"/>
</dbReference>
<evidence type="ECO:0000259" key="15">
    <source>
        <dbReference type="PROSITE" id="PS50850"/>
    </source>
</evidence>
<dbReference type="PANTHER" id="PTHR48023">
    <property type="entry name" value="D-XYLOSE-PROTON SYMPORTER-LIKE 2"/>
    <property type="match status" value="1"/>
</dbReference>
<gene>
    <name evidence="16" type="primary">slc2a10</name>
</gene>
<dbReference type="GO" id="GO:0055056">
    <property type="term" value="F:D-glucose transmembrane transporter activity"/>
    <property type="evidence" value="ECO:0007669"/>
    <property type="project" value="TreeGrafter"/>
</dbReference>
<evidence type="ECO:0000256" key="8">
    <source>
        <dbReference type="ARBA" id="ARBA00022692"/>
    </source>
</evidence>
<dbReference type="InterPro" id="IPR050820">
    <property type="entry name" value="MFS_Sugar_Transporter"/>
</dbReference>
<dbReference type="AlphaFoldDB" id="A0A673A268"/>
<evidence type="ECO:0000256" key="6">
    <source>
        <dbReference type="ARBA" id="ARBA00022490"/>
    </source>
</evidence>
<reference evidence="16" key="3">
    <citation type="submission" date="2025-09" db="UniProtKB">
        <authorList>
            <consortium name="Ensembl"/>
        </authorList>
    </citation>
    <scope>IDENTIFICATION</scope>
</reference>
<evidence type="ECO:0000256" key="1">
    <source>
        <dbReference type="ARBA" id="ARBA00000618"/>
    </source>
</evidence>
<feature type="transmembrane region" description="Helical" evidence="14">
    <location>
        <begin position="79"/>
        <end position="101"/>
    </location>
</feature>
<dbReference type="SUPFAM" id="SSF103473">
    <property type="entry name" value="MFS general substrate transporter"/>
    <property type="match status" value="1"/>
</dbReference>
<comment type="subcellular location">
    <subcellularLocation>
        <location evidence="3">Cytoplasm</location>
        <location evidence="3">Perinuclear region</location>
    </subcellularLocation>
    <subcellularLocation>
        <location evidence="2">Endomembrane system</location>
        <topology evidence="2">Multi-pass membrane protein</topology>
    </subcellularLocation>
</comment>